<comment type="catalytic activity">
    <reaction evidence="1">
        <text>ATP + H2O = ADP + phosphate + H(+)</text>
        <dbReference type="Rhea" id="RHEA:13065"/>
        <dbReference type="ChEBI" id="CHEBI:15377"/>
        <dbReference type="ChEBI" id="CHEBI:15378"/>
        <dbReference type="ChEBI" id="CHEBI:30616"/>
        <dbReference type="ChEBI" id="CHEBI:43474"/>
        <dbReference type="ChEBI" id="CHEBI:456216"/>
        <dbReference type="EC" id="5.6.2.3"/>
    </reaction>
</comment>
<dbReference type="STRING" id="4795.A0A225VBM1"/>
<evidence type="ECO:0000256" key="1">
    <source>
        <dbReference type="RuleBase" id="RU363044"/>
    </source>
</evidence>
<dbReference type="AlphaFoldDB" id="A0A225VBM1"/>
<keyword evidence="1" id="KW-0378">Hydrolase</keyword>
<gene>
    <name evidence="3" type="ORF">PHMEG_00026304</name>
</gene>
<comment type="similarity">
    <text evidence="1">Belongs to the helicase family.</text>
</comment>
<dbReference type="GO" id="GO:0016887">
    <property type="term" value="F:ATP hydrolysis activity"/>
    <property type="evidence" value="ECO:0007669"/>
    <property type="project" value="RHEA"/>
</dbReference>
<dbReference type="GO" id="GO:0043139">
    <property type="term" value="F:5'-3' DNA helicase activity"/>
    <property type="evidence" value="ECO:0007669"/>
    <property type="project" value="UniProtKB-EC"/>
</dbReference>
<feature type="domain" description="DNA helicase Pif1-like DEAD-box helicase" evidence="2">
    <location>
        <begin position="206"/>
        <end position="272"/>
    </location>
</feature>
<dbReference type="Pfam" id="PF05970">
    <property type="entry name" value="PIF1"/>
    <property type="match status" value="2"/>
</dbReference>
<keyword evidence="1" id="KW-0233">DNA recombination</keyword>
<comment type="caution">
    <text evidence="3">The sequence shown here is derived from an EMBL/GenBank/DDBJ whole genome shotgun (WGS) entry which is preliminary data.</text>
</comment>
<sequence>MKNGKCSKKFPKVFADETVMAEDKYPRINKWIVLYNPYLLQKYNCYINVEVCATNKAVKYIYKYVYNGSDMTTITIQGEEIQANEILQYMTGRYISPLSTYRDVSEEVEREDTGPRDVVANEIATYEPEDLAKTTTLADQMNENQKEVFDQVIEVVNHPVDGQRLFFVDGPGGTGKSFLLEQMLAHVRLQKKVAIVVTSSGIAATSFRDIMKNDLEPFGGKVIVFSGDHRQVLPALKDATRAETLEACFKSSPLWNHLKKVRLTENMRGRYPVNSDISENDICLPRGMCIIPEERGHYRWDEEEHKENEDVEAPPKFNLLPAIEASLEEGNTNPDDDRRERNANALIDAVYPGVGDDNLQDEYFVDRAILAPTNAIDSLEEVANPNMFKQGFVNSLNFSGIPPHRIVLKGKTVFIPRIIFYSEDDDKEFPFKLRRKQFPVVPAFAMTINKAQGQSIHHAIKIAVNPSSIDDNGNIHTKNIVYRQIFDL</sequence>
<proteinExistence type="inferred from homology"/>
<dbReference type="GO" id="GO:0005524">
    <property type="term" value="F:ATP binding"/>
    <property type="evidence" value="ECO:0007669"/>
    <property type="project" value="UniProtKB-KW"/>
</dbReference>
<organism evidence="3 4">
    <name type="scientific">Phytophthora megakarya</name>
    <dbReference type="NCBI Taxonomy" id="4795"/>
    <lineage>
        <taxon>Eukaryota</taxon>
        <taxon>Sar</taxon>
        <taxon>Stramenopiles</taxon>
        <taxon>Oomycota</taxon>
        <taxon>Peronosporomycetes</taxon>
        <taxon>Peronosporales</taxon>
        <taxon>Peronosporaceae</taxon>
        <taxon>Phytophthora</taxon>
    </lineage>
</organism>
<dbReference type="GO" id="GO:0006310">
    <property type="term" value="P:DNA recombination"/>
    <property type="evidence" value="ECO:0007669"/>
    <property type="project" value="UniProtKB-KW"/>
</dbReference>
<dbReference type="InterPro" id="IPR027417">
    <property type="entry name" value="P-loop_NTPase"/>
</dbReference>
<accession>A0A225VBM1</accession>
<name>A0A225VBM1_9STRA</name>
<dbReference type="EMBL" id="NBNE01006342">
    <property type="protein sequence ID" value="OWZ02177.1"/>
    <property type="molecule type" value="Genomic_DNA"/>
</dbReference>
<evidence type="ECO:0000313" key="4">
    <source>
        <dbReference type="Proteomes" id="UP000198211"/>
    </source>
</evidence>
<dbReference type="OrthoDB" id="105827at2759"/>
<reference evidence="4" key="1">
    <citation type="submission" date="2017-03" db="EMBL/GenBank/DDBJ databases">
        <title>Phytopthora megakarya and P. palmivora, two closely related causual agents of cacao black pod achieved similar genome size and gene model numbers by different mechanisms.</title>
        <authorList>
            <person name="Ali S."/>
            <person name="Shao J."/>
            <person name="Larry D.J."/>
            <person name="Kronmiller B."/>
            <person name="Shen D."/>
            <person name="Strem M.D."/>
            <person name="Melnick R.L."/>
            <person name="Guiltinan M.J."/>
            <person name="Tyler B.M."/>
            <person name="Meinhardt L.W."/>
            <person name="Bailey B.A."/>
        </authorList>
    </citation>
    <scope>NUCLEOTIDE SEQUENCE [LARGE SCALE GENOMIC DNA]</scope>
    <source>
        <strain evidence="4">zdho120</strain>
    </source>
</reference>
<dbReference type="Gene3D" id="3.40.50.300">
    <property type="entry name" value="P-loop containing nucleotide triphosphate hydrolases"/>
    <property type="match status" value="1"/>
</dbReference>
<dbReference type="GO" id="GO:0006281">
    <property type="term" value="P:DNA repair"/>
    <property type="evidence" value="ECO:0007669"/>
    <property type="project" value="UniProtKB-KW"/>
</dbReference>
<protein>
    <recommendedName>
        <fullName evidence="1">ATP-dependent DNA helicase</fullName>
        <ecNumber evidence="1">5.6.2.3</ecNumber>
    </recommendedName>
</protein>
<dbReference type="PANTHER" id="PTHR10492:SF57">
    <property type="entry name" value="ATP-DEPENDENT DNA HELICASE"/>
    <property type="match status" value="1"/>
</dbReference>
<dbReference type="PANTHER" id="PTHR10492">
    <property type="match status" value="1"/>
</dbReference>
<dbReference type="Proteomes" id="UP000198211">
    <property type="component" value="Unassembled WGS sequence"/>
</dbReference>
<dbReference type="SUPFAM" id="SSF52540">
    <property type="entry name" value="P-loop containing nucleoside triphosphate hydrolases"/>
    <property type="match status" value="2"/>
</dbReference>
<keyword evidence="1" id="KW-0227">DNA damage</keyword>
<keyword evidence="1 3" id="KW-0347">Helicase</keyword>
<keyword evidence="4" id="KW-1185">Reference proteome</keyword>
<dbReference type="InterPro" id="IPR010285">
    <property type="entry name" value="DNA_helicase_pif1-like_DEAD"/>
</dbReference>
<evidence type="ECO:0000313" key="3">
    <source>
        <dbReference type="EMBL" id="OWZ02177.1"/>
    </source>
</evidence>
<dbReference type="GO" id="GO:0000723">
    <property type="term" value="P:telomere maintenance"/>
    <property type="evidence" value="ECO:0007669"/>
    <property type="project" value="InterPro"/>
</dbReference>
<comment type="cofactor">
    <cofactor evidence="1">
        <name>Mg(2+)</name>
        <dbReference type="ChEBI" id="CHEBI:18420"/>
    </cofactor>
</comment>
<feature type="domain" description="DNA helicase Pif1-like DEAD-box helicase" evidence="2">
    <location>
        <begin position="140"/>
        <end position="205"/>
    </location>
</feature>
<evidence type="ECO:0000259" key="2">
    <source>
        <dbReference type="Pfam" id="PF05970"/>
    </source>
</evidence>
<keyword evidence="1" id="KW-0067">ATP-binding</keyword>
<dbReference type="EC" id="5.6.2.3" evidence="1"/>
<keyword evidence="1" id="KW-0547">Nucleotide-binding</keyword>
<keyword evidence="1" id="KW-0234">DNA repair</keyword>